<dbReference type="InterPro" id="IPR000182">
    <property type="entry name" value="GNAT_dom"/>
</dbReference>
<proteinExistence type="predicted"/>
<dbReference type="InterPro" id="IPR016181">
    <property type="entry name" value="Acyl_CoA_acyltransferase"/>
</dbReference>
<dbReference type="EMBL" id="CYSB01000010">
    <property type="protein sequence ID" value="CUH64343.1"/>
    <property type="molecule type" value="Genomic_DNA"/>
</dbReference>
<protein>
    <submittedName>
        <fullName evidence="5">Acetyltransferase</fullName>
        <ecNumber evidence="5">2.3.1.-</ecNumber>
    </submittedName>
</protein>
<evidence type="ECO:0000313" key="5">
    <source>
        <dbReference type="EMBL" id="CUH74393.1"/>
    </source>
</evidence>
<evidence type="ECO:0000256" key="2">
    <source>
        <dbReference type="ARBA" id="ARBA00023315"/>
    </source>
</evidence>
<dbReference type="InterPro" id="IPR050832">
    <property type="entry name" value="Bact_Acetyltransf"/>
</dbReference>
<dbReference type="SUPFAM" id="SSF55729">
    <property type="entry name" value="Acyl-CoA N-acyltransferases (Nat)"/>
    <property type="match status" value="1"/>
</dbReference>
<keyword evidence="6" id="KW-1185">Reference proteome</keyword>
<gene>
    <name evidence="5" type="primary">ttr</name>
    <name evidence="4" type="ORF">TL5118_00844</name>
    <name evidence="5" type="ORF">TL5120_04213</name>
</gene>
<dbReference type="Proteomes" id="UP000051887">
    <property type="component" value="Unassembled WGS sequence"/>
</dbReference>
<dbReference type="PANTHER" id="PTHR43877">
    <property type="entry name" value="AMINOALKYLPHOSPHONATE N-ACETYLTRANSFERASE-RELATED-RELATED"/>
    <property type="match status" value="1"/>
</dbReference>
<evidence type="ECO:0000313" key="4">
    <source>
        <dbReference type="EMBL" id="CUH64343.1"/>
    </source>
</evidence>
<dbReference type="OrthoDB" id="3389160at2"/>
<organism evidence="5 7">
    <name type="scientific">Thalassovita autumnalis</name>
    <dbReference type="NCBI Taxonomy" id="2072972"/>
    <lineage>
        <taxon>Bacteria</taxon>
        <taxon>Pseudomonadati</taxon>
        <taxon>Pseudomonadota</taxon>
        <taxon>Alphaproteobacteria</taxon>
        <taxon>Rhodobacterales</taxon>
        <taxon>Roseobacteraceae</taxon>
        <taxon>Thalassovita</taxon>
    </lineage>
</organism>
<dbReference type="GO" id="GO:0016747">
    <property type="term" value="F:acyltransferase activity, transferring groups other than amino-acyl groups"/>
    <property type="evidence" value="ECO:0007669"/>
    <property type="project" value="InterPro"/>
</dbReference>
<dbReference type="EC" id="2.3.1.-" evidence="5"/>
<reference evidence="5 7" key="2">
    <citation type="submission" date="2015-09" db="EMBL/GenBank/DDBJ databases">
        <authorList>
            <consortium name="Swine Surveillance"/>
        </authorList>
    </citation>
    <scope>NUCLEOTIDE SEQUENCE [LARGE SCALE GENOMIC DNA]</scope>
    <source>
        <strain evidence="5 7">5120</strain>
    </source>
</reference>
<keyword evidence="2 5" id="KW-0012">Acyltransferase</keyword>
<evidence type="ECO:0000313" key="6">
    <source>
        <dbReference type="Proteomes" id="UP000051086"/>
    </source>
</evidence>
<dbReference type="AlphaFoldDB" id="A0A0P1F8D8"/>
<dbReference type="Proteomes" id="UP000051086">
    <property type="component" value="Unassembled WGS sequence"/>
</dbReference>
<dbReference type="CDD" id="cd04301">
    <property type="entry name" value="NAT_SF"/>
    <property type="match status" value="1"/>
</dbReference>
<dbReference type="PROSITE" id="PS51186">
    <property type="entry name" value="GNAT"/>
    <property type="match status" value="1"/>
</dbReference>
<dbReference type="RefSeq" id="WP_058245510.1">
    <property type="nucleotide sequence ID" value="NZ_CYSB01000010.1"/>
</dbReference>
<dbReference type="Gene3D" id="3.40.630.30">
    <property type="match status" value="1"/>
</dbReference>
<accession>A0A0P1F8D8</accession>
<dbReference type="EMBL" id="CYSC01000047">
    <property type="protein sequence ID" value="CUH74393.1"/>
    <property type="molecule type" value="Genomic_DNA"/>
</dbReference>
<evidence type="ECO:0000256" key="1">
    <source>
        <dbReference type="ARBA" id="ARBA00022679"/>
    </source>
</evidence>
<dbReference type="Pfam" id="PF00583">
    <property type="entry name" value="Acetyltransf_1"/>
    <property type="match status" value="1"/>
</dbReference>
<keyword evidence="1 5" id="KW-0808">Transferase</keyword>
<reference evidence="4 6" key="1">
    <citation type="submission" date="2015-09" db="EMBL/GenBank/DDBJ databases">
        <authorList>
            <person name="Rodrigo-Torres L."/>
            <person name="Arahal D.R."/>
        </authorList>
    </citation>
    <scope>NUCLEOTIDE SEQUENCE [LARGE SCALE GENOMIC DNA]</scope>
    <source>
        <strain evidence="4 6">CECT 5118</strain>
    </source>
</reference>
<sequence>MITEWSAYDMAQRLDDLAEILHACVADGASVGFILPHTQAEAKSFWQGLLAEVDGGARRLYVALDQGQPAGVVTLITAMPGNQPHRGEVSKLLVHPGHRRKGLARQLMHHLEAEARRIGKGLLTLDTRTGDAAEPLYSALGFQTAGVIPGYCLDVHGERYDSTTYMFKRLD</sequence>
<evidence type="ECO:0000313" key="7">
    <source>
        <dbReference type="Proteomes" id="UP000051887"/>
    </source>
</evidence>
<name>A0A0P1F8D8_9RHOB</name>
<feature type="domain" description="N-acetyltransferase" evidence="3">
    <location>
        <begin position="1"/>
        <end position="171"/>
    </location>
</feature>
<evidence type="ECO:0000259" key="3">
    <source>
        <dbReference type="PROSITE" id="PS51186"/>
    </source>
</evidence>